<dbReference type="AlphaFoldDB" id="A0AAV1ZMY6"/>
<evidence type="ECO:0000313" key="2">
    <source>
        <dbReference type="EMBL" id="CAL1273087.1"/>
    </source>
</evidence>
<keyword evidence="3" id="KW-1185">Reference proteome</keyword>
<keyword evidence="1" id="KW-0472">Membrane</keyword>
<name>A0AAV1ZMY6_9ARAC</name>
<keyword evidence="1" id="KW-0812">Transmembrane</keyword>
<proteinExistence type="predicted"/>
<comment type="caution">
    <text evidence="2">The sequence shown here is derived from an EMBL/GenBank/DDBJ whole genome shotgun (WGS) entry which is preliminary data.</text>
</comment>
<accession>A0AAV1ZMY6</accession>
<keyword evidence="1" id="KW-1133">Transmembrane helix</keyword>
<organism evidence="2 3">
    <name type="scientific">Larinioides sclopetarius</name>
    <dbReference type="NCBI Taxonomy" id="280406"/>
    <lineage>
        <taxon>Eukaryota</taxon>
        <taxon>Metazoa</taxon>
        <taxon>Ecdysozoa</taxon>
        <taxon>Arthropoda</taxon>
        <taxon>Chelicerata</taxon>
        <taxon>Arachnida</taxon>
        <taxon>Araneae</taxon>
        <taxon>Araneomorphae</taxon>
        <taxon>Entelegynae</taxon>
        <taxon>Araneoidea</taxon>
        <taxon>Araneidae</taxon>
        <taxon>Larinioides</taxon>
    </lineage>
</organism>
<dbReference type="Proteomes" id="UP001497382">
    <property type="component" value="Unassembled WGS sequence"/>
</dbReference>
<reference evidence="2 3" key="1">
    <citation type="submission" date="2024-04" db="EMBL/GenBank/DDBJ databases">
        <authorList>
            <person name="Rising A."/>
            <person name="Reimegard J."/>
            <person name="Sonavane S."/>
            <person name="Akerstrom W."/>
            <person name="Nylinder S."/>
            <person name="Hedman E."/>
            <person name="Kallberg Y."/>
        </authorList>
    </citation>
    <scope>NUCLEOTIDE SEQUENCE [LARGE SCALE GENOMIC DNA]</scope>
</reference>
<gene>
    <name evidence="2" type="ORF">LARSCL_LOCUS6720</name>
</gene>
<dbReference type="EMBL" id="CAXIEN010000065">
    <property type="protein sequence ID" value="CAL1273087.1"/>
    <property type="molecule type" value="Genomic_DNA"/>
</dbReference>
<protein>
    <submittedName>
        <fullName evidence="2">Uncharacterized protein</fullName>
    </submittedName>
</protein>
<evidence type="ECO:0000313" key="3">
    <source>
        <dbReference type="Proteomes" id="UP001497382"/>
    </source>
</evidence>
<feature type="non-terminal residue" evidence="2">
    <location>
        <position position="60"/>
    </location>
</feature>
<feature type="transmembrane region" description="Helical" evidence="1">
    <location>
        <begin position="37"/>
        <end position="56"/>
    </location>
</feature>
<evidence type="ECO:0000256" key="1">
    <source>
        <dbReference type="SAM" id="Phobius"/>
    </source>
</evidence>
<feature type="transmembrane region" description="Helical" evidence="1">
    <location>
        <begin position="6"/>
        <end position="25"/>
    </location>
</feature>
<sequence>MSRHSSHIHCLCMTFNAVWITARFVSYKKTFDQSGLLFSNFCFSNYHFGVIFFQMYCLIW</sequence>